<accession>A0A7R9C387</accession>
<feature type="compositionally biased region" description="Low complexity" evidence="1">
    <location>
        <begin position="30"/>
        <end position="48"/>
    </location>
</feature>
<keyword evidence="3" id="KW-1185">Reference proteome</keyword>
<reference evidence="2" key="1">
    <citation type="submission" date="2020-11" db="EMBL/GenBank/DDBJ databases">
        <authorList>
            <person name="Tran Van P."/>
        </authorList>
    </citation>
    <scope>NUCLEOTIDE SEQUENCE</scope>
</reference>
<proteinExistence type="predicted"/>
<feature type="compositionally biased region" description="Polar residues" evidence="1">
    <location>
        <begin position="1"/>
        <end position="11"/>
    </location>
</feature>
<dbReference type="Proteomes" id="UP000678499">
    <property type="component" value="Unassembled WGS sequence"/>
</dbReference>
<gene>
    <name evidence="2" type="ORF">NMOB1V02_LOCUS13559</name>
</gene>
<protein>
    <submittedName>
        <fullName evidence="2">Uncharacterized protein</fullName>
    </submittedName>
</protein>
<evidence type="ECO:0000256" key="1">
    <source>
        <dbReference type="SAM" id="MobiDB-lite"/>
    </source>
</evidence>
<dbReference type="AlphaFoldDB" id="A0A7R9C387"/>
<feature type="region of interest" description="Disordered" evidence="1">
    <location>
        <begin position="1"/>
        <end position="54"/>
    </location>
</feature>
<evidence type="ECO:0000313" key="2">
    <source>
        <dbReference type="EMBL" id="CAD7285957.1"/>
    </source>
</evidence>
<sequence length="54" mass="5512">MCTTSSPSSVRHISGARICVSAPSNSSELRTPTTASGSSASRTSDSRSCLPPEL</sequence>
<name>A0A7R9C387_9CRUS</name>
<dbReference type="EMBL" id="CAJPEX010032422">
    <property type="protein sequence ID" value="CAG0926109.1"/>
    <property type="molecule type" value="Genomic_DNA"/>
</dbReference>
<dbReference type="EMBL" id="OA914459">
    <property type="protein sequence ID" value="CAD7285957.1"/>
    <property type="molecule type" value="Genomic_DNA"/>
</dbReference>
<evidence type="ECO:0000313" key="3">
    <source>
        <dbReference type="Proteomes" id="UP000678499"/>
    </source>
</evidence>
<organism evidence="2">
    <name type="scientific">Notodromas monacha</name>
    <dbReference type="NCBI Taxonomy" id="399045"/>
    <lineage>
        <taxon>Eukaryota</taxon>
        <taxon>Metazoa</taxon>
        <taxon>Ecdysozoa</taxon>
        <taxon>Arthropoda</taxon>
        <taxon>Crustacea</taxon>
        <taxon>Oligostraca</taxon>
        <taxon>Ostracoda</taxon>
        <taxon>Podocopa</taxon>
        <taxon>Podocopida</taxon>
        <taxon>Cypridocopina</taxon>
        <taxon>Cypridoidea</taxon>
        <taxon>Cyprididae</taxon>
        <taxon>Notodromas</taxon>
    </lineage>
</organism>